<dbReference type="InterPro" id="IPR028098">
    <property type="entry name" value="Glyco_trans_4-like_N"/>
</dbReference>
<dbReference type="Pfam" id="PF13439">
    <property type="entry name" value="Glyco_transf_4"/>
    <property type="match status" value="1"/>
</dbReference>
<proteinExistence type="predicted"/>
<name>A0A5N0TJ93_9GAMM</name>
<keyword evidence="3" id="KW-0808">Transferase</keyword>
<feature type="domain" description="Glycosyltransferase subfamily 4-like N-terminal" evidence="2">
    <location>
        <begin position="15"/>
        <end position="189"/>
    </location>
</feature>
<dbReference type="PANTHER" id="PTHR45947:SF3">
    <property type="entry name" value="SULFOQUINOVOSYL TRANSFERASE SQD2"/>
    <property type="match status" value="1"/>
</dbReference>
<dbReference type="SUPFAM" id="SSF53756">
    <property type="entry name" value="UDP-Glycosyltransferase/glycogen phosphorylase"/>
    <property type="match status" value="1"/>
</dbReference>
<comment type="caution">
    <text evidence="3">The sequence shown here is derived from an EMBL/GenBank/DDBJ whole genome shotgun (WGS) entry which is preliminary data.</text>
</comment>
<gene>
    <name evidence="3" type="ORF">F3N42_03200</name>
</gene>
<dbReference type="Pfam" id="PF00534">
    <property type="entry name" value="Glycos_transf_1"/>
    <property type="match status" value="1"/>
</dbReference>
<evidence type="ECO:0000313" key="3">
    <source>
        <dbReference type="EMBL" id="KAA9133369.1"/>
    </source>
</evidence>
<evidence type="ECO:0000313" key="4">
    <source>
        <dbReference type="Proteomes" id="UP000325372"/>
    </source>
</evidence>
<dbReference type="GO" id="GO:0016757">
    <property type="term" value="F:glycosyltransferase activity"/>
    <property type="evidence" value="ECO:0007669"/>
    <property type="project" value="InterPro"/>
</dbReference>
<evidence type="ECO:0000259" key="2">
    <source>
        <dbReference type="Pfam" id="PF13439"/>
    </source>
</evidence>
<reference evidence="3 4" key="1">
    <citation type="submission" date="2019-09" db="EMBL/GenBank/DDBJ databases">
        <title>Wenzhouxiangella sp. Genome sequencing and assembly.</title>
        <authorList>
            <person name="Zhang R."/>
        </authorList>
    </citation>
    <scope>NUCLEOTIDE SEQUENCE [LARGE SCALE GENOMIC DNA]</scope>
    <source>
        <strain evidence="3 4">W260</strain>
    </source>
</reference>
<dbReference type="AlphaFoldDB" id="A0A5N0TJ93"/>
<dbReference type="EMBL" id="VYXP01000002">
    <property type="protein sequence ID" value="KAA9133369.1"/>
    <property type="molecule type" value="Genomic_DNA"/>
</dbReference>
<accession>A0A5N0TJ93</accession>
<dbReference type="RefSeq" id="WP_150862928.1">
    <property type="nucleotide sequence ID" value="NZ_VYXP01000002.1"/>
</dbReference>
<organism evidence="3 4">
    <name type="scientific">Marinihelvus fidelis</name>
    <dbReference type="NCBI Taxonomy" id="2613842"/>
    <lineage>
        <taxon>Bacteria</taxon>
        <taxon>Pseudomonadati</taxon>
        <taxon>Pseudomonadota</taxon>
        <taxon>Gammaproteobacteria</taxon>
        <taxon>Chromatiales</taxon>
        <taxon>Wenzhouxiangellaceae</taxon>
        <taxon>Marinihelvus</taxon>
    </lineage>
</organism>
<dbReference type="Proteomes" id="UP000325372">
    <property type="component" value="Unassembled WGS sequence"/>
</dbReference>
<evidence type="ECO:0000259" key="1">
    <source>
        <dbReference type="Pfam" id="PF00534"/>
    </source>
</evidence>
<protein>
    <submittedName>
        <fullName evidence="3">Glycosyltransferase</fullName>
    </submittedName>
</protein>
<dbReference type="InterPro" id="IPR050194">
    <property type="entry name" value="Glycosyltransferase_grp1"/>
</dbReference>
<dbReference type="InterPro" id="IPR001296">
    <property type="entry name" value="Glyco_trans_1"/>
</dbReference>
<dbReference type="Gene3D" id="3.40.50.2000">
    <property type="entry name" value="Glycogen Phosphorylase B"/>
    <property type="match status" value="2"/>
</dbReference>
<sequence length="385" mass="42586">MKVLHIGKYFAPFKGGVETYLLDVMTALSRRGWDMAALVHNHDHSVRGHSETHGDHGAEFAVRRSGTLLKLFFTPLSPAFRADLRRMVREFRPDVIHVHLPNPSALWLLSLAEARSVPLVIHWHSDVITTEQGALMKALYAIYRPLERKLLQRAAAIIATSPSYLDSSQSLAEFPDKCRVVPLGLDPARFEAYSGAPRPPSFQPGRMNVLAVGRLTYYKGFGVLLRALAKVDGVHVHIVGQGELRRELRALARQLRVARRVSFHGKADDAELAAMLAHCDCVCLPSIERTEAFGLVLLEAMQFGRATIASAVPGSGMGWVVKGDVTGLKVEPRNVTALAGAMATLRDDREWAEQLGRNGRERFDARFTIDRSVDALVDVYQEVAA</sequence>
<keyword evidence="4" id="KW-1185">Reference proteome</keyword>
<dbReference type="PANTHER" id="PTHR45947">
    <property type="entry name" value="SULFOQUINOVOSYL TRANSFERASE SQD2"/>
    <property type="match status" value="1"/>
</dbReference>
<feature type="domain" description="Glycosyl transferase family 1" evidence="1">
    <location>
        <begin position="208"/>
        <end position="362"/>
    </location>
</feature>